<keyword evidence="2" id="KW-0472">Membrane</keyword>
<dbReference type="KEGG" id="scm:SCHCO_02609095"/>
<keyword evidence="2" id="KW-0812">Transmembrane</keyword>
<feature type="region of interest" description="Disordered" evidence="1">
    <location>
        <begin position="1"/>
        <end position="25"/>
    </location>
</feature>
<dbReference type="Proteomes" id="UP000007431">
    <property type="component" value="Unassembled WGS sequence"/>
</dbReference>
<evidence type="ECO:0000256" key="2">
    <source>
        <dbReference type="SAM" id="Phobius"/>
    </source>
</evidence>
<dbReference type="OrthoDB" id="2897856at2759"/>
<evidence type="ECO:0000313" key="4">
    <source>
        <dbReference type="Proteomes" id="UP000007431"/>
    </source>
</evidence>
<gene>
    <name evidence="3" type="ORF">SCHCODRAFT_255789</name>
</gene>
<proteinExistence type="predicted"/>
<dbReference type="VEuPathDB" id="FungiDB:SCHCODRAFT_02609095"/>
<accession>D8PLV0</accession>
<sequence>MSSTTSTLKCPNCGAPTTVPSTPQRDRYPQLHAQIILQHDTHRKAYRKDELQDLSGAELIDLICRDLSWKSPSLAPEVLWEKFIRARFVGDYDDAAGATLTMATWAGLLHNISVIYVERERAPEGEWELVSESGELLKAESKERAVQATAGAQRSSRLWTVMCYILFYLLAVLITLLIGFACVAPSRAYCQMVDVSPQQRVPRCEITF</sequence>
<dbReference type="GeneID" id="9595044"/>
<keyword evidence="4" id="KW-1185">Reference proteome</keyword>
<organism evidence="4">
    <name type="scientific">Schizophyllum commune (strain H4-8 / FGSC 9210)</name>
    <name type="common">Split gill fungus</name>
    <dbReference type="NCBI Taxonomy" id="578458"/>
    <lineage>
        <taxon>Eukaryota</taxon>
        <taxon>Fungi</taxon>
        <taxon>Dikarya</taxon>
        <taxon>Basidiomycota</taxon>
        <taxon>Agaricomycotina</taxon>
        <taxon>Agaricomycetes</taxon>
        <taxon>Agaricomycetidae</taxon>
        <taxon>Agaricales</taxon>
        <taxon>Schizophyllaceae</taxon>
        <taxon>Schizophyllum</taxon>
    </lineage>
</organism>
<evidence type="ECO:0000256" key="1">
    <source>
        <dbReference type="SAM" id="MobiDB-lite"/>
    </source>
</evidence>
<keyword evidence="2" id="KW-1133">Transmembrane helix</keyword>
<feature type="transmembrane region" description="Helical" evidence="2">
    <location>
        <begin position="161"/>
        <end position="181"/>
    </location>
</feature>
<dbReference type="AlphaFoldDB" id="D8PLV0"/>
<dbReference type="InParanoid" id="D8PLV0"/>
<dbReference type="EMBL" id="GL377302">
    <property type="protein sequence ID" value="EFJ02789.1"/>
    <property type="molecule type" value="Genomic_DNA"/>
</dbReference>
<protein>
    <submittedName>
        <fullName evidence="3">Uncharacterized protein</fullName>
    </submittedName>
</protein>
<reference evidence="3 4" key="1">
    <citation type="journal article" date="2010" name="Nat. Biotechnol.">
        <title>Genome sequence of the model mushroom Schizophyllum commune.</title>
        <authorList>
            <person name="Ohm R.A."/>
            <person name="de Jong J.F."/>
            <person name="Lugones L.G."/>
            <person name="Aerts A."/>
            <person name="Kothe E."/>
            <person name="Stajich J.E."/>
            <person name="de Vries R.P."/>
            <person name="Record E."/>
            <person name="Levasseur A."/>
            <person name="Baker S.E."/>
            <person name="Bartholomew K.A."/>
            <person name="Coutinho P.M."/>
            <person name="Erdmann S."/>
            <person name="Fowler T.J."/>
            <person name="Gathman A.C."/>
            <person name="Lombard V."/>
            <person name="Henrissat B."/>
            <person name="Knabe N."/>
            <person name="Kuees U."/>
            <person name="Lilly W.W."/>
            <person name="Lindquist E."/>
            <person name="Lucas S."/>
            <person name="Magnuson J.K."/>
            <person name="Piumi F."/>
            <person name="Raudaskoski M."/>
            <person name="Salamov A."/>
            <person name="Schmutz J."/>
            <person name="Schwarze F.W.M.R."/>
            <person name="vanKuyk P.A."/>
            <person name="Horton J.S."/>
            <person name="Grigoriev I.V."/>
            <person name="Woesten H.A.B."/>
        </authorList>
    </citation>
    <scope>NUCLEOTIDE SEQUENCE [LARGE SCALE GENOMIC DNA]</scope>
    <source>
        <strain evidence="4">H4-8 / FGSC 9210</strain>
    </source>
</reference>
<name>D8PLV0_SCHCM</name>
<dbReference type="HOGENOM" id="CLU_1321576_0_0_1"/>
<dbReference type="RefSeq" id="XP_003037691.1">
    <property type="nucleotide sequence ID" value="XM_003037645.1"/>
</dbReference>
<evidence type="ECO:0000313" key="3">
    <source>
        <dbReference type="EMBL" id="EFJ02789.1"/>
    </source>
</evidence>